<dbReference type="RefSeq" id="WP_191709510.1">
    <property type="nucleotide sequence ID" value="NZ_JACSPQ010000001.1"/>
</dbReference>
<dbReference type="PROSITE" id="PS51352">
    <property type="entry name" value="THIOREDOXIN_2"/>
    <property type="match status" value="1"/>
</dbReference>
<keyword evidence="3" id="KW-1015">Disulfide bond</keyword>
<evidence type="ECO:0000256" key="1">
    <source>
        <dbReference type="ARBA" id="ARBA00004196"/>
    </source>
</evidence>
<keyword evidence="4" id="KW-0676">Redox-active center</keyword>
<accession>A0ABR8V8P7</accession>
<dbReference type="Proteomes" id="UP000616346">
    <property type="component" value="Unassembled WGS sequence"/>
</dbReference>
<dbReference type="PANTHER" id="PTHR42852:SF6">
    <property type="entry name" value="THIOL:DISULFIDE INTERCHANGE PROTEIN DSBE"/>
    <property type="match status" value="1"/>
</dbReference>
<dbReference type="Pfam" id="PF14289">
    <property type="entry name" value="DUF4369"/>
    <property type="match status" value="1"/>
</dbReference>
<dbReference type="SUPFAM" id="SSF52833">
    <property type="entry name" value="Thioredoxin-like"/>
    <property type="match status" value="1"/>
</dbReference>
<name>A0ABR8V8P7_9BACT</name>
<dbReference type="Gene3D" id="3.40.30.10">
    <property type="entry name" value="Glutaredoxin"/>
    <property type="match status" value="1"/>
</dbReference>
<keyword evidence="8" id="KW-1185">Reference proteome</keyword>
<dbReference type="EMBL" id="JACSPQ010000001">
    <property type="protein sequence ID" value="MBD8001144.1"/>
    <property type="molecule type" value="Genomic_DNA"/>
</dbReference>
<reference evidence="7 8" key="1">
    <citation type="submission" date="2020-08" db="EMBL/GenBank/DDBJ databases">
        <title>A Genomic Blueprint of the Chicken Gut Microbiome.</title>
        <authorList>
            <person name="Gilroy R."/>
            <person name="Ravi A."/>
            <person name="Getino M."/>
            <person name="Pursley I."/>
            <person name="Horton D.L."/>
            <person name="Alikhan N.-F."/>
            <person name="Baker D."/>
            <person name="Gharbi K."/>
            <person name="Hall N."/>
            <person name="Watson M."/>
            <person name="Adriaenssens E.M."/>
            <person name="Foster-Nyarko E."/>
            <person name="Jarju S."/>
            <person name="Secka A."/>
            <person name="Antonio M."/>
            <person name="Oren A."/>
            <person name="Chaudhuri R."/>
            <person name="La Ragione R.M."/>
            <person name="Hildebrand F."/>
            <person name="Pallen M.J."/>
        </authorList>
    </citation>
    <scope>NUCLEOTIDE SEQUENCE [LARGE SCALE GENOMIC DNA]</scope>
    <source>
        <strain evidence="7 8">Sa1YUN3</strain>
    </source>
</reference>
<dbReference type="PROSITE" id="PS00194">
    <property type="entry name" value="THIOREDOXIN_1"/>
    <property type="match status" value="1"/>
</dbReference>
<evidence type="ECO:0000256" key="2">
    <source>
        <dbReference type="ARBA" id="ARBA00022748"/>
    </source>
</evidence>
<dbReference type="InterPro" id="IPR013766">
    <property type="entry name" value="Thioredoxin_domain"/>
</dbReference>
<dbReference type="PROSITE" id="PS51257">
    <property type="entry name" value="PROKAR_LIPOPROTEIN"/>
    <property type="match status" value="1"/>
</dbReference>
<evidence type="ECO:0000256" key="5">
    <source>
        <dbReference type="SAM" id="SignalP"/>
    </source>
</evidence>
<dbReference type="Pfam" id="PF00578">
    <property type="entry name" value="AhpC-TSA"/>
    <property type="match status" value="1"/>
</dbReference>
<evidence type="ECO:0000313" key="8">
    <source>
        <dbReference type="Proteomes" id="UP000616346"/>
    </source>
</evidence>
<protein>
    <submittedName>
        <fullName evidence="7">AhpC/TSA family protein</fullName>
    </submittedName>
</protein>
<feature type="chain" id="PRO_5046422977" evidence="5">
    <location>
        <begin position="20"/>
        <end position="367"/>
    </location>
</feature>
<feature type="signal peptide" evidence="5">
    <location>
        <begin position="1"/>
        <end position="19"/>
    </location>
</feature>
<dbReference type="PANTHER" id="PTHR42852">
    <property type="entry name" value="THIOL:DISULFIDE INTERCHANGE PROTEIN DSBE"/>
    <property type="match status" value="1"/>
</dbReference>
<evidence type="ECO:0000256" key="4">
    <source>
        <dbReference type="ARBA" id="ARBA00023284"/>
    </source>
</evidence>
<dbReference type="InterPro" id="IPR017937">
    <property type="entry name" value="Thioredoxin_CS"/>
</dbReference>
<keyword evidence="5" id="KW-0732">Signal</keyword>
<gene>
    <name evidence="7" type="ORF">H9626_02785</name>
</gene>
<evidence type="ECO:0000256" key="3">
    <source>
        <dbReference type="ARBA" id="ARBA00023157"/>
    </source>
</evidence>
<keyword evidence="2" id="KW-0201">Cytochrome c-type biogenesis</keyword>
<proteinExistence type="predicted"/>
<feature type="domain" description="Thioredoxin" evidence="6">
    <location>
        <begin position="227"/>
        <end position="367"/>
    </location>
</feature>
<evidence type="ECO:0000259" key="6">
    <source>
        <dbReference type="PROSITE" id="PS51352"/>
    </source>
</evidence>
<dbReference type="CDD" id="cd02966">
    <property type="entry name" value="TlpA_like_family"/>
    <property type="match status" value="1"/>
</dbReference>
<dbReference type="InterPro" id="IPR000866">
    <property type="entry name" value="AhpC/TSA"/>
</dbReference>
<dbReference type="InterPro" id="IPR025380">
    <property type="entry name" value="DUF4369"/>
</dbReference>
<organism evidence="7 8">
    <name type="scientific">Phocaeicola faecium</name>
    <dbReference type="NCBI Taxonomy" id="2762213"/>
    <lineage>
        <taxon>Bacteria</taxon>
        <taxon>Pseudomonadati</taxon>
        <taxon>Bacteroidota</taxon>
        <taxon>Bacteroidia</taxon>
        <taxon>Bacteroidales</taxon>
        <taxon>Bacteroidaceae</taxon>
        <taxon>Phocaeicola</taxon>
    </lineage>
</organism>
<sequence length="367" mass="40396">MKKTVLMAVAGLMSLAACQNQTGYTVKGTAEGVADGEYVYLQDFVDGNLVPADSVEVKNGTFEFTCTPDSLIKVRYVTYATDNSRMVATFFSENGTINVALNPEASRVSGTSYNDLFQKIMDDYMASRQEMNTIWEQMMKMDSTLTKAQRDSMSQVLDKMDTENMDKMFTTISDNVTNPVGVHLLASFGYAFDAVKVQPLLAQVPAGYAADKDLAALKEYVETVVKTSVGQNYIDFAMPTPDGKEIKLSDYVAKNKYTLIDFWASWCGPCRMEMPNVVAAYAKYKAKGLEIVGVSLDSNLESWKKAIKDLNITWPQMSDLKGWKSAGAGLYGVRSIPATVLVDGQGKIVARNLRGEELDAKLGELLK</sequence>
<comment type="caution">
    <text evidence="7">The sequence shown here is derived from an EMBL/GenBank/DDBJ whole genome shotgun (WGS) entry which is preliminary data.</text>
</comment>
<dbReference type="InterPro" id="IPR036249">
    <property type="entry name" value="Thioredoxin-like_sf"/>
</dbReference>
<dbReference type="InterPro" id="IPR050553">
    <property type="entry name" value="Thioredoxin_ResA/DsbE_sf"/>
</dbReference>
<comment type="subcellular location">
    <subcellularLocation>
        <location evidence="1">Cell envelope</location>
    </subcellularLocation>
</comment>
<evidence type="ECO:0000313" key="7">
    <source>
        <dbReference type="EMBL" id="MBD8001144.1"/>
    </source>
</evidence>